<name>A0AAE0I6R8_9PEZI</name>
<evidence type="ECO:0000256" key="1">
    <source>
        <dbReference type="SAM" id="MobiDB-lite"/>
    </source>
</evidence>
<accession>A0AAE0I6R8</accession>
<evidence type="ECO:0000313" key="2">
    <source>
        <dbReference type="EMBL" id="KAK3319410.1"/>
    </source>
</evidence>
<dbReference type="AlphaFoldDB" id="A0AAE0I6R8"/>
<feature type="compositionally biased region" description="Polar residues" evidence="1">
    <location>
        <begin position="42"/>
        <end position="51"/>
    </location>
</feature>
<proteinExistence type="predicted"/>
<dbReference type="InterPro" id="IPR011333">
    <property type="entry name" value="SKP1/BTB/POZ_sf"/>
</dbReference>
<gene>
    <name evidence="2" type="ORF">B0H66DRAFT_268385</name>
</gene>
<feature type="region of interest" description="Disordered" evidence="1">
    <location>
        <begin position="22"/>
        <end position="51"/>
    </location>
</feature>
<keyword evidence="3" id="KW-1185">Reference proteome</keyword>
<reference evidence="2" key="2">
    <citation type="submission" date="2023-06" db="EMBL/GenBank/DDBJ databases">
        <authorList>
            <consortium name="Lawrence Berkeley National Laboratory"/>
            <person name="Haridas S."/>
            <person name="Hensen N."/>
            <person name="Bonometti L."/>
            <person name="Westerberg I."/>
            <person name="Brannstrom I.O."/>
            <person name="Guillou S."/>
            <person name="Cros-Aarteil S."/>
            <person name="Calhoun S."/>
            <person name="Kuo A."/>
            <person name="Mondo S."/>
            <person name="Pangilinan J."/>
            <person name="Riley R."/>
            <person name="Labutti K."/>
            <person name="Andreopoulos B."/>
            <person name="Lipzen A."/>
            <person name="Chen C."/>
            <person name="Yanf M."/>
            <person name="Daum C."/>
            <person name="Ng V."/>
            <person name="Clum A."/>
            <person name="Steindorff A."/>
            <person name="Ohm R."/>
            <person name="Martin F."/>
            <person name="Silar P."/>
            <person name="Natvig D."/>
            <person name="Lalanne C."/>
            <person name="Gautier V."/>
            <person name="Ament-Velasquez S.L."/>
            <person name="Kruys A."/>
            <person name="Hutchinson M.I."/>
            <person name="Powell A.J."/>
            <person name="Barry K."/>
            <person name="Miller A.N."/>
            <person name="Grigoriev I.V."/>
            <person name="Debuchy R."/>
            <person name="Gladieux P."/>
            <person name="Thoren M.H."/>
            <person name="Johannesson H."/>
        </authorList>
    </citation>
    <scope>NUCLEOTIDE SEQUENCE</scope>
    <source>
        <strain evidence="2">CBS 118394</strain>
    </source>
</reference>
<sequence>MPRDYTMAPSGDVIITLRNPNVPLDVGVESPSQPKKSESESGGNQANNDTSQNKSITYLVSSQHLILASPVFKAMLTGGWAEGNKKPESTVLHVDAEDWDAEAFTIAMKVLHGHCHQVPCKVSLELLGKLALIVDYYHIKEPFPFIYKEWISHVKTRLPVPNDLGRTLDLFMWVSFVLDDPVTFSQVTRVAILKGKEGWKPSENIPILQCVIDKINQKRRNAMGSIATELHRPRTRYSEECAGCNFACSVMQLGLLIRSLHQIKFWDHRTDSSESPFGNNSLIEVIKILAEMVMPVWSVPTTAYGSASKRHVCTRQADMAVFKLGVREDIKPQDNAAGSCLMADISDFLKGVKDTTMTGLRLGDYVKEADFKAPK</sequence>
<dbReference type="Gene3D" id="3.30.710.10">
    <property type="entry name" value="Potassium Channel Kv1.1, Chain A"/>
    <property type="match status" value="1"/>
</dbReference>
<comment type="caution">
    <text evidence="2">The sequence shown here is derived from an EMBL/GenBank/DDBJ whole genome shotgun (WGS) entry which is preliminary data.</text>
</comment>
<evidence type="ECO:0000313" key="3">
    <source>
        <dbReference type="Proteomes" id="UP001283341"/>
    </source>
</evidence>
<reference evidence="2" key="1">
    <citation type="journal article" date="2023" name="Mol. Phylogenet. Evol.">
        <title>Genome-scale phylogeny and comparative genomics of the fungal order Sordariales.</title>
        <authorList>
            <person name="Hensen N."/>
            <person name="Bonometti L."/>
            <person name="Westerberg I."/>
            <person name="Brannstrom I.O."/>
            <person name="Guillou S."/>
            <person name="Cros-Aarteil S."/>
            <person name="Calhoun S."/>
            <person name="Haridas S."/>
            <person name="Kuo A."/>
            <person name="Mondo S."/>
            <person name="Pangilinan J."/>
            <person name="Riley R."/>
            <person name="LaButti K."/>
            <person name="Andreopoulos B."/>
            <person name="Lipzen A."/>
            <person name="Chen C."/>
            <person name="Yan M."/>
            <person name="Daum C."/>
            <person name="Ng V."/>
            <person name="Clum A."/>
            <person name="Steindorff A."/>
            <person name="Ohm R.A."/>
            <person name="Martin F."/>
            <person name="Silar P."/>
            <person name="Natvig D.O."/>
            <person name="Lalanne C."/>
            <person name="Gautier V."/>
            <person name="Ament-Velasquez S.L."/>
            <person name="Kruys A."/>
            <person name="Hutchinson M.I."/>
            <person name="Powell A.J."/>
            <person name="Barry K."/>
            <person name="Miller A.N."/>
            <person name="Grigoriev I.V."/>
            <person name="Debuchy R."/>
            <person name="Gladieux P."/>
            <person name="Hiltunen Thoren M."/>
            <person name="Johannesson H."/>
        </authorList>
    </citation>
    <scope>NUCLEOTIDE SEQUENCE</scope>
    <source>
        <strain evidence="2">CBS 118394</strain>
    </source>
</reference>
<evidence type="ECO:0008006" key="4">
    <source>
        <dbReference type="Google" id="ProtNLM"/>
    </source>
</evidence>
<dbReference type="Proteomes" id="UP001283341">
    <property type="component" value="Unassembled WGS sequence"/>
</dbReference>
<protein>
    <recommendedName>
        <fullName evidence="4">BTB domain-containing protein</fullName>
    </recommendedName>
</protein>
<dbReference type="EMBL" id="JAUEDM010000004">
    <property type="protein sequence ID" value="KAK3319410.1"/>
    <property type="molecule type" value="Genomic_DNA"/>
</dbReference>
<organism evidence="2 3">
    <name type="scientific">Apodospora peruviana</name>
    <dbReference type="NCBI Taxonomy" id="516989"/>
    <lineage>
        <taxon>Eukaryota</taxon>
        <taxon>Fungi</taxon>
        <taxon>Dikarya</taxon>
        <taxon>Ascomycota</taxon>
        <taxon>Pezizomycotina</taxon>
        <taxon>Sordariomycetes</taxon>
        <taxon>Sordariomycetidae</taxon>
        <taxon>Sordariales</taxon>
        <taxon>Lasiosphaeriaceae</taxon>
        <taxon>Apodospora</taxon>
    </lineage>
</organism>